<sequence>MDRERDRDAAEELIEDARKQTGGGEPKERPGQGSDLPGGDESADKPKD</sequence>
<proteinExistence type="predicted"/>
<keyword evidence="3" id="KW-1185">Reference proteome</keyword>
<evidence type="ECO:0000313" key="3">
    <source>
        <dbReference type="Proteomes" id="UP001480955"/>
    </source>
</evidence>
<accession>A0ABV1QJF7</accession>
<dbReference type="EMBL" id="JBELQE010000040">
    <property type="protein sequence ID" value="MER2249522.1"/>
    <property type="molecule type" value="Genomic_DNA"/>
</dbReference>
<dbReference type="RefSeq" id="WP_350393029.1">
    <property type="nucleotide sequence ID" value="NZ_JBELQE010000040.1"/>
</dbReference>
<evidence type="ECO:0000313" key="2">
    <source>
        <dbReference type="EMBL" id="MER2249522.1"/>
    </source>
</evidence>
<name>A0ABV1QJF7_9HYPH</name>
<reference evidence="2 3" key="1">
    <citation type="submission" date="2024-06" db="EMBL/GenBank/DDBJ databases">
        <authorList>
            <person name="Campbell A.G."/>
        </authorList>
    </citation>
    <scope>NUCLEOTIDE SEQUENCE [LARGE SCALE GENOMIC DNA]</scope>
    <source>
        <strain evidence="2 3">EM12</strain>
    </source>
</reference>
<evidence type="ECO:0000256" key="1">
    <source>
        <dbReference type="SAM" id="MobiDB-lite"/>
    </source>
</evidence>
<feature type="compositionally biased region" description="Basic and acidic residues" evidence="1">
    <location>
        <begin position="1"/>
        <end position="30"/>
    </location>
</feature>
<protein>
    <submittedName>
        <fullName evidence="2">Uncharacterized protein</fullName>
    </submittedName>
</protein>
<dbReference type="Proteomes" id="UP001480955">
    <property type="component" value="Unassembled WGS sequence"/>
</dbReference>
<comment type="caution">
    <text evidence="2">The sequence shown here is derived from an EMBL/GenBank/DDBJ whole genome shotgun (WGS) entry which is preliminary data.</text>
</comment>
<organism evidence="2 3">
    <name type="scientific">Methylorubrum podarium</name>
    <dbReference type="NCBI Taxonomy" id="200476"/>
    <lineage>
        <taxon>Bacteria</taxon>
        <taxon>Pseudomonadati</taxon>
        <taxon>Pseudomonadota</taxon>
        <taxon>Alphaproteobacteria</taxon>
        <taxon>Hyphomicrobiales</taxon>
        <taxon>Methylobacteriaceae</taxon>
        <taxon>Methylorubrum</taxon>
    </lineage>
</organism>
<gene>
    <name evidence="2" type="ORF">ABS772_06285</name>
</gene>
<feature type="region of interest" description="Disordered" evidence="1">
    <location>
        <begin position="1"/>
        <end position="48"/>
    </location>
</feature>